<evidence type="ECO:0000313" key="1">
    <source>
        <dbReference type="EMBL" id="EHL32118.1"/>
    </source>
</evidence>
<dbReference type="InParanoid" id="G9EKR6"/>
<keyword evidence="2" id="KW-1185">Reference proteome</keyword>
<gene>
    <name evidence="1" type="ORF">LDG_5805</name>
</gene>
<sequence length="37" mass="4285">MVLLLDLKRITYPHWDKKSPMGLQSKITETVVDLPDC</sequence>
<protein>
    <submittedName>
        <fullName evidence="1">Uncharacterized protein</fullName>
    </submittedName>
</protein>
<dbReference type="Proteomes" id="UP000002770">
    <property type="component" value="Unassembled WGS sequence"/>
</dbReference>
<dbReference type="HOGENOM" id="CLU_3345244_0_0_6"/>
<name>G9EKR6_9GAMM</name>
<organism evidence="1 2">
    <name type="scientific">Legionella drancourtii LLAP12</name>
    <dbReference type="NCBI Taxonomy" id="658187"/>
    <lineage>
        <taxon>Bacteria</taxon>
        <taxon>Pseudomonadati</taxon>
        <taxon>Pseudomonadota</taxon>
        <taxon>Gammaproteobacteria</taxon>
        <taxon>Legionellales</taxon>
        <taxon>Legionellaceae</taxon>
        <taxon>Legionella</taxon>
    </lineage>
</organism>
<reference evidence="1 2" key="1">
    <citation type="journal article" date="2011" name="BMC Genomics">
        <title>Insight into cross-talk between intra-amoebal pathogens.</title>
        <authorList>
            <person name="Gimenez G."/>
            <person name="Bertelli C."/>
            <person name="Moliner C."/>
            <person name="Robert C."/>
            <person name="Raoult D."/>
            <person name="Fournier P.E."/>
            <person name="Greub G."/>
        </authorList>
    </citation>
    <scope>NUCLEOTIDE SEQUENCE [LARGE SCALE GENOMIC DNA]</scope>
    <source>
        <strain evidence="1 2">LLAP12</strain>
    </source>
</reference>
<proteinExistence type="predicted"/>
<evidence type="ECO:0000313" key="2">
    <source>
        <dbReference type="Proteomes" id="UP000002770"/>
    </source>
</evidence>
<dbReference type="AlphaFoldDB" id="G9EKR6"/>
<dbReference type="STRING" id="658187.LDG_5805"/>
<accession>G9EKR6</accession>
<dbReference type="EMBL" id="JH413804">
    <property type="protein sequence ID" value="EHL32118.1"/>
    <property type="molecule type" value="Genomic_DNA"/>
</dbReference>